<name>A0A6C0B4S8_9ZZZZ</name>
<protein>
    <submittedName>
        <fullName evidence="1">Uncharacterized protein</fullName>
    </submittedName>
</protein>
<evidence type="ECO:0000313" key="1">
    <source>
        <dbReference type="EMBL" id="QHS86498.1"/>
    </source>
</evidence>
<dbReference type="AlphaFoldDB" id="A0A6C0B4S8"/>
<reference evidence="1" key="1">
    <citation type="journal article" date="2020" name="Nature">
        <title>Giant virus diversity and host interactions through global metagenomics.</title>
        <authorList>
            <person name="Schulz F."/>
            <person name="Roux S."/>
            <person name="Paez-Espino D."/>
            <person name="Jungbluth S."/>
            <person name="Walsh D.A."/>
            <person name="Denef V.J."/>
            <person name="McMahon K.D."/>
            <person name="Konstantinidis K.T."/>
            <person name="Eloe-Fadrosh E.A."/>
            <person name="Kyrpides N.C."/>
            <person name="Woyke T."/>
        </authorList>
    </citation>
    <scope>NUCLEOTIDE SEQUENCE</scope>
    <source>
        <strain evidence="1">GVMAG-M-3300009187-29</strain>
    </source>
</reference>
<dbReference type="EMBL" id="MN739057">
    <property type="protein sequence ID" value="QHS86498.1"/>
    <property type="molecule type" value="Genomic_DNA"/>
</dbReference>
<accession>A0A6C0B4S8</accession>
<sequence length="73" mass="8472">MKQPENSPAWIAARSVAGIADMLYKLWETFSSIKRKKAIQFLLHNKVLDFAMDIKNFFSTNYREQTTLMSLEG</sequence>
<organism evidence="1">
    <name type="scientific">viral metagenome</name>
    <dbReference type="NCBI Taxonomy" id="1070528"/>
    <lineage>
        <taxon>unclassified sequences</taxon>
        <taxon>metagenomes</taxon>
        <taxon>organismal metagenomes</taxon>
    </lineage>
</organism>
<proteinExistence type="predicted"/>